<dbReference type="EMBL" id="JBGBPQ010000001">
    <property type="protein sequence ID" value="KAL1529657.1"/>
    <property type="molecule type" value="Genomic_DNA"/>
</dbReference>
<evidence type="ECO:0000256" key="2">
    <source>
        <dbReference type="SAM" id="Phobius"/>
    </source>
</evidence>
<reference evidence="3 4" key="1">
    <citation type="journal article" date="2024" name="Science">
        <title>Giant polyketide synthase enzymes in the biosynthesis of giant marine polyether toxins.</title>
        <authorList>
            <person name="Fallon T.R."/>
            <person name="Shende V.V."/>
            <person name="Wierzbicki I.H."/>
            <person name="Pendleton A.L."/>
            <person name="Watervoot N.F."/>
            <person name="Auber R.P."/>
            <person name="Gonzalez D.J."/>
            <person name="Wisecaver J.H."/>
            <person name="Moore B.S."/>
        </authorList>
    </citation>
    <scope>NUCLEOTIDE SEQUENCE [LARGE SCALE GENOMIC DNA]</scope>
    <source>
        <strain evidence="3 4">12B1</strain>
    </source>
</reference>
<feature type="compositionally biased region" description="Pro residues" evidence="1">
    <location>
        <begin position="493"/>
        <end position="503"/>
    </location>
</feature>
<keyword evidence="4" id="KW-1185">Reference proteome</keyword>
<dbReference type="AlphaFoldDB" id="A0AB34K8H6"/>
<feature type="region of interest" description="Disordered" evidence="1">
    <location>
        <begin position="486"/>
        <end position="507"/>
    </location>
</feature>
<keyword evidence="2" id="KW-0472">Membrane</keyword>
<feature type="transmembrane region" description="Helical" evidence="2">
    <location>
        <begin position="241"/>
        <end position="263"/>
    </location>
</feature>
<sequence>MSAATSELPEQFGDALRRGDLVALHRTLHALPDDTLRAAAAALPPAEASLLMSAACLPPEKVALAISALAGGATCSAEGSYGSALAVVHEVLLELPADARDALQARLPAAARPLVDLAADLDAHEFGEARRSPLRLTRAYECRLTRVLLSSRPPAASWRRSILSTLERVSDLRKGDLGARSADPRPPRDATGEAVGGVAGVRHLEGRVLATVGVVARAQLRRQQRWAAETYQSSGAAHPRLAGLCISAAACVLSVLSCLLSLLTLRLAHAYIAAFAGALAALLALLEADGATCASLARPLLRRSPCLRPPSGRARAYALLSLLCLSSWPHPTSLLALAALLPAAGYARAHARAAPPLRQLRAALADAGGVRAAFESSSAALGGARLLRGAQLARLVPALDAADMLAVHGVETALSPLGGHGVTLASALEWWAAVDAAHAPRPLSLADGTPVGVHATALSRDSDHASAHMIDTTPFLATPHHATPLHRHQHPIRTPPHPTPTAHPLPAADERAFSAPNRADPHMAAGNETPAPACQQLLLVWQRYWPRYPSVAALLLGGALSLCAALLELLDVAAAAVGGVWPPTLSPCLAAAAAVLCGATLAVDGAQLPSPLGPKLRAVALPLLRAWPPLSLGVVRSLLALLALALLAVEEGWRGESSYAAGFVELLALLPLLFACVAARRIPAALLTLDAAAMVPLPCSDVKEAVPSHPFDWRGSLSSSALAEIVALDATEVGDALVTLDLDRDGRVSDEDLLAWAGLHAPAGGSSP</sequence>
<accession>A0AB34K8H6</accession>
<protein>
    <recommendedName>
        <fullName evidence="5">EF-hand domain-containing protein</fullName>
    </recommendedName>
</protein>
<keyword evidence="2" id="KW-1133">Transmembrane helix</keyword>
<evidence type="ECO:0008006" key="5">
    <source>
        <dbReference type="Google" id="ProtNLM"/>
    </source>
</evidence>
<dbReference type="Proteomes" id="UP001515480">
    <property type="component" value="Unassembled WGS sequence"/>
</dbReference>
<organism evidence="3 4">
    <name type="scientific">Prymnesium parvum</name>
    <name type="common">Toxic golden alga</name>
    <dbReference type="NCBI Taxonomy" id="97485"/>
    <lineage>
        <taxon>Eukaryota</taxon>
        <taxon>Haptista</taxon>
        <taxon>Haptophyta</taxon>
        <taxon>Prymnesiophyceae</taxon>
        <taxon>Prymnesiales</taxon>
        <taxon>Prymnesiaceae</taxon>
        <taxon>Prymnesium</taxon>
    </lineage>
</organism>
<comment type="caution">
    <text evidence="3">The sequence shown here is derived from an EMBL/GenBank/DDBJ whole genome shotgun (WGS) entry which is preliminary data.</text>
</comment>
<name>A0AB34K8H6_PRYPA</name>
<dbReference type="PROSITE" id="PS00018">
    <property type="entry name" value="EF_HAND_1"/>
    <property type="match status" value="1"/>
</dbReference>
<feature type="region of interest" description="Disordered" evidence="1">
    <location>
        <begin position="175"/>
        <end position="194"/>
    </location>
</feature>
<proteinExistence type="predicted"/>
<evidence type="ECO:0000313" key="3">
    <source>
        <dbReference type="EMBL" id="KAL1529657.1"/>
    </source>
</evidence>
<keyword evidence="2" id="KW-0812">Transmembrane</keyword>
<dbReference type="InterPro" id="IPR018247">
    <property type="entry name" value="EF_Hand_1_Ca_BS"/>
</dbReference>
<evidence type="ECO:0000313" key="4">
    <source>
        <dbReference type="Proteomes" id="UP001515480"/>
    </source>
</evidence>
<feature type="compositionally biased region" description="Basic and acidic residues" evidence="1">
    <location>
        <begin position="175"/>
        <end position="191"/>
    </location>
</feature>
<evidence type="ECO:0000256" key="1">
    <source>
        <dbReference type="SAM" id="MobiDB-lite"/>
    </source>
</evidence>
<gene>
    <name evidence="3" type="ORF">AB1Y20_000598</name>
</gene>
<feature type="transmembrane region" description="Helical" evidence="2">
    <location>
        <begin position="269"/>
        <end position="291"/>
    </location>
</feature>